<dbReference type="Proteomes" id="UP000054532">
    <property type="component" value="Unassembled WGS sequence"/>
</dbReference>
<dbReference type="EMBL" id="KI695651">
    <property type="protein sequence ID" value="ETM35143.1"/>
    <property type="molecule type" value="Genomic_DNA"/>
</dbReference>
<organism evidence="1">
    <name type="scientific">Phytophthora nicotianae</name>
    <name type="common">Potato buckeye rot agent</name>
    <name type="synonym">Phytophthora parasitica</name>
    <dbReference type="NCBI Taxonomy" id="4792"/>
    <lineage>
        <taxon>Eukaryota</taxon>
        <taxon>Sar</taxon>
        <taxon>Stramenopiles</taxon>
        <taxon>Oomycota</taxon>
        <taxon>Peronosporomycetes</taxon>
        <taxon>Peronosporales</taxon>
        <taxon>Peronosporaceae</taxon>
        <taxon>Phytophthora</taxon>
    </lineage>
</organism>
<protein>
    <submittedName>
        <fullName evidence="1">Uncharacterized protein</fullName>
    </submittedName>
</protein>
<evidence type="ECO:0000313" key="1">
    <source>
        <dbReference type="EMBL" id="ETM35143.1"/>
    </source>
</evidence>
<proteinExistence type="predicted"/>
<accession>W2MHH5</accession>
<dbReference type="AlphaFoldDB" id="W2MHH5"/>
<name>W2MHH5_PHYNI</name>
<gene>
    <name evidence="1" type="ORF">L914_17916</name>
</gene>
<dbReference type="VEuPathDB" id="FungiDB:PPTG_24093"/>
<sequence>MPGKTRKDTRGVDFFVGEEDLMRYLDRLDIEKAAKAKQAAVTLPKAPGPDGVTAGGSDVHETSMIAINTSLNTFTEY</sequence>
<reference evidence="1" key="1">
    <citation type="submission" date="2013-11" db="EMBL/GenBank/DDBJ databases">
        <title>The Genome Sequence of Phytophthora parasitica IAC_01/95.</title>
        <authorList>
            <consortium name="The Broad Institute Genomics Platform"/>
            <person name="Russ C."/>
            <person name="Tyler B."/>
            <person name="Panabieres F."/>
            <person name="Shan W."/>
            <person name="Tripathy S."/>
            <person name="Grunwald N."/>
            <person name="Machado M."/>
            <person name="Johnson C.S."/>
            <person name="Arredondo F."/>
            <person name="Hong C."/>
            <person name="Coffey M."/>
            <person name="Young S.K."/>
            <person name="Zeng Q."/>
            <person name="Gargeya S."/>
            <person name="Fitzgerald M."/>
            <person name="Abouelleil A."/>
            <person name="Alvarado L."/>
            <person name="Chapman S.B."/>
            <person name="Gainer-Dewar J."/>
            <person name="Goldberg J."/>
            <person name="Griggs A."/>
            <person name="Gujja S."/>
            <person name="Hansen M."/>
            <person name="Howarth C."/>
            <person name="Imamovic A."/>
            <person name="Ireland A."/>
            <person name="Larimer J."/>
            <person name="McCowan C."/>
            <person name="Murphy C."/>
            <person name="Pearson M."/>
            <person name="Poon T.W."/>
            <person name="Priest M."/>
            <person name="Roberts A."/>
            <person name="Saif S."/>
            <person name="Shea T."/>
            <person name="Sykes S."/>
            <person name="Wortman J."/>
            <person name="Nusbaum C."/>
            <person name="Birren B."/>
        </authorList>
    </citation>
    <scope>NUCLEOTIDE SEQUENCE [LARGE SCALE GENOMIC DNA]</scope>
    <source>
        <strain evidence="1">IAC_01/95</strain>
    </source>
</reference>